<gene>
    <name evidence="1" type="ORF">WG616_03185</name>
</gene>
<keyword evidence="2" id="KW-1185">Reference proteome</keyword>
<dbReference type="Proteomes" id="UP001460679">
    <property type="component" value="Chromosome"/>
</dbReference>
<reference evidence="1" key="1">
    <citation type="submission" date="2024-03" db="EMBL/GenBank/DDBJ databases">
        <title>Complete genome sequence of Mycoplasma gypis type strain B1/T1.</title>
        <authorList>
            <person name="Spergser J."/>
        </authorList>
    </citation>
    <scope>NUCLEOTIDE SEQUENCE [LARGE SCALE GENOMIC DNA]</scope>
    <source>
        <strain evidence="1">B1/T1</strain>
    </source>
</reference>
<sequence length="99" mass="10926">MKKESIKEQLITIISSVVGIVGFASLNLNEEVEILDSNYEKGIEISIDNNQINLTIAVVILSSVSAKGIIEEISQNISYVLSKEKMTLTNLNIFIRGIE</sequence>
<evidence type="ECO:0008006" key="3">
    <source>
        <dbReference type="Google" id="ProtNLM"/>
    </source>
</evidence>
<organism evidence="1 2">
    <name type="scientific">[Mycoplasma] gypis</name>
    <dbReference type="NCBI Taxonomy" id="92404"/>
    <lineage>
        <taxon>Bacteria</taxon>
        <taxon>Bacillati</taxon>
        <taxon>Mycoplasmatota</taxon>
        <taxon>Mycoplasmoidales</taxon>
        <taxon>Metamycoplasmataceae</taxon>
        <taxon>Metamycoplasma</taxon>
    </lineage>
</organism>
<evidence type="ECO:0000313" key="2">
    <source>
        <dbReference type="Proteomes" id="UP001460679"/>
    </source>
</evidence>
<name>A0ABZ2RUC1_9BACT</name>
<dbReference type="EMBL" id="CP148066">
    <property type="protein sequence ID" value="WXL28341.1"/>
    <property type="molecule type" value="Genomic_DNA"/>
</dbReference>
<proteinExistence type="predicted"/>
<dbReference type="RefSeq" id="WP_205499413.1">
    <property type="nucleotide sequence ID" value="NZ_CP148066.1"/>
</dbReference>
<evidence type="ECO:0000313" key="1">
    <source>
        <dbReference type="EMBL" id="WXL28341.1"/>
    </source>
</evidence>
<accession>A0ABZ2RUC1</accession>
<protein>
    <recommendedName>
        <fullName evidence="3">Asp23/Gls24 family envelope stress response protein</fullName>
    </recommendedName>
</protein>